<dbReference type="SUPFAM" id="SSF56112">
    <property type="entry name" value="Protein kinase-like (PK-like)"/>
    <property type="match status" value="1"/>
</dbReference>
<dbReference type="InterPro" id="IPR011009">
    <property type="entry name" value="Kinase-like_dom_sf"/>
</dbReference>
<dbReference type="PANTHER" id="PTHR38248">
    <property type="entry name" value="FUNK1 6"/>
    <property type="match status" value="1"/>
</dbReference>
<proteinExistence type="predicted"/>
<dbReference type="PANTHER" id="PTHR38248:SF2">
    <property type="entry name" value="FUNK1 11"/>
    <property type="match status" value="1"/>
</dbReference>
<dbReference type="AlphaFoldDB" id="A0A164YUS7"/>
<dbReference type="Proteomes" id="UP000076722">
    <property type="component" value="Unassembled WGS sequence"/>
</dbReference>
<dbReference type="OrthoDB" id="2747778at2759"/>
<dbReference type="Pfam" id="PF17667">
    <property type="entry name" value="Pkinase_fungal"/>
    <property type="match status" value="1"/>
</dbReference>
<protein>
    <recommendedName>
        <fullName evidence="1">Fungal-type protein kinase domain-containing protein</fullName>
    </recommendedName>
</protein>
<accession>A0A164YUS7</accession>
<evidence type="ECO:0000313" key="2">
    <source>
        <dbReference type="EMBL" id="KZS97256.1"/>
    </source>
</evidence>
<organism evidence="2 3">
    <name type="scientific">Sistotremastrum niveocremeum HHB9708</name>
    <dbReference type="NCBI Taxonomy" id="1314777"/>
    <lineage>
        <taxon>Eukaryota</taxon>
        <taxon>Fungi</taxon>
        <taxon>Dikarya</taxon>
        <taxon>Basidiomycota</taxon>
        <taxon>Agaricomycotina</taxon>
        <taxon>Agaricomycetes</taxon>
        <taxon>Sistotremastrales</taxon>
        <taxon>Sistotremastraceae</taxon>
        <taxon>Sertulicium</taxon>
        <taxon>Sertulicium niveocremeum</taxon>
    </lineage>
</organism>
<keyword evidence="3" id="KW-1185">Reference proteome</keyword>
<name>A0A164YUS7_9AGAM</name>
<evidence type="ECO:0000259" key="1">
    <source>
        <dbReference type="Pfam" id="PF17667"/>
    </source>
</evidence>
<dbReference type="InterPro" id="IPR040976">
    <property type="entry name" value="Pkinase_fungal"/>
</dbReference>
<reference evidence="2 3" key="1">
    <citation type="journal article" date="2016" name="Mol. Biol. Evol.">
        <title>Comparative Genomics of Early-Diverging Mushroom-Forming Fungi Provides Insights into the Origins of Lignocellulose Decay Capabilities.</title>
        <authorList>
            <person name="Nagy L.G."/>
            <person name="Riley R."/>
            <person name="Tritt A."/>
            <person name="Adam C."/>
            <person name="Daum C."/>
            <person name="Floudas D."/>
            <person name="Sun H."/>
            <person name="Yadav J.S."/>
            <person name="Pangilinan J."/>
            <person name="Larsson K.H."/>
            <person name="Matsuura K."/>
            <person name="Barry K."/>
            <person name="Labutti K."/>
            <person name="Kuo R."/>
            <person name="Ohm R.A."/>
            <person name="Bhattacharya S.S."/>
            <person name="Shirouzu T."/>
            <person name="Yoshinaga Y."/>
            <person name="Martin F.M."/>
            <person name="Grigoriev I.V."/>
            <person name="Hibbett D.S."/>
        </authorList>
    </citation>
    <scope>NUCLEOTIDE SEQUENCE [LARGE SCALE GENOMIC DNA]</scope>
    <source>
        <strain evidence="2 3">HHB9708</strain>
    </source>
</reference>
<feature type="domain" description="Fungal-type protein kinase" evidence="1">
    <location>
        <begin position="15"/>
        <end position="138"/>
    </location>
</feature>
<gene>
    <name evidence="2" type="ORF">SISNIDRAFT_482185</name>
</gene>
<dbReference type="EMBL" id="KV419397">
    <property type="protein sequence ID" value="KZS97256.1"/>
    <property type="molecule type" value="Genomic_DNA"/>
</dbReference>
<sequence>MRVSSELASTVNTLLLESVDSSESGHRNIFDDAWLHRDVSIGNIMILKHSGQRRFVDLGEKVAEEAPELFEGVLHDADHAISSWDIDNIRSEYRSGTLLYMSIRVLKNWIESDDSEDVPSSHSALDDLESFVWVMTHMIIYFVKAKATTVWLRQLGSQNRADLLGFKRGIESGILENLSDSRPSAMTPFYPYLARLFTLANEGATVARTLGSSQSQAQLTEQQIRDTCRDLYRRYSEIIIEAAEILPASWN</sequence>
<evidence type="ECO:0000313" key="3">
    <source>
        <dbReference type="Proteomes" id="UP000076722"/>
    </source>
</evidence>